<evidence type="ECO:0000313" key="13">
    <source>
        <dbReference type="RefSeq" id="XP_033769214.1"/>
    </source>
</evidence>
<organism evidence="13">
    <name type="scientific">Saccharomyces paradoxus</name>
    <name type="common">Yeast</name>
    <name type="synonym">Saccharomyces douglasii</name>
    <dbReference type="NCBI Taxonomy" id="27291"/>
    <lineage>
        <taxon>Eukaryota</taxon>
        <taxon>Fungi</taxon>
        <taxon>Dikarya</taxon>
        <taxon>Ascomycota</taxon>
        <taxon>Saccharomycotina</taxon>
        <taxon>Saccharomycetes</taxon>
        <taxon>Saccharomycetales</taxon>
        <taxon>Saccharomycetaceae</taxon>
        <taxon>Saccharomyces</taxon>
    </lineage>
</organism>
<reference evidence="13" key="1">
    <citation type="journal article" date="2017" name="Nat. Genet.">
        <title>Contrasting evolutionary genome dynamics between domesticated and wild yeasts.</title>
        <authorList>
            <person name="Yue J.X."/>
            <person name="Li J."/>
            <person name="Aigrain L."/>
            <person name="Hallin J."/>
            <person name="Persson K."/>
            <person name="Oliver K."/>
            <person name="Bergstrom A."/>
            <person name="Coupland P."/>
            <person name="Warringer J."/>
            <person name="Lagomarsino M.C."/>
            <person name="Fischer G."/>
            <person name="Durbin R."/>
            <person name="Liti G."/>
        </authorList>
    </citation>
    <scope>NUCLEOTIDE SEQUENCE</scope>
    <source>
        <strain evidence="13">CBS432</strain>
    </source>
</reference>
<reference evidence="13" key="3">
    <citation type="submission" date="2025-07" db="EMBL/GenBank/DDBJ databases">
        <authorList>
            <consortium name="NCBI Genome Project"/>
        </authorList>
    </citation>
    <scope>NUCLEOTIDE SEQUENCE</scope>
    <source>
        <strain evidence="13">CBS432</strain>
    </source>
</reference>
<evidence type="ECO:0000256" key="6">
    <source>
        <dbReference type="ARBA" id="ARBA00023054"/>
    </source>
</evidence>
<dbReference type="KEGG" id="spao:SPAR_O02100"/>
<evidence type="ECO:0000256" key="8">
    <source>
        <dbReference type="ARBA" id="ARBA00023328"/>
    </source>
</evidence>
<dbReference type="GO" id="GO:0051301">
    <property type="term" value="P:cell division"/>
    <property type="evidence" value="ECO:0007669"/>
    <property type="project" value="UniProtKB-KW"/>
</dbReference>
<evidence type="ECO:0000256" key="7">
    <source>
        <dbReference type="ARBA" id="ARBA00023306"/>
    </source>
</evidence>
<dbReference type="GO" id="GO:0000779">
    <property type="term" value="C:condensed chromosome, centromeric region"/>
    <property type="evidence" value="ECO:0007669"/>
    <property type="project" value="UniProtKB-ARBA"/>
</dbReference>
<evidence type="ECO:0000259" key="12">
    <source>
        <dbReference type="Pfam" id="PF07558"/>
    </source>
</evidence>
<evidence type="ECO:0000256" key="1">
    <source>
        <dbReference type="ARBA" id="ARBA00004584"/>
    </source>
</evidence>
<keyword evidence="4" id="KW-0132">Cell division</keyword>
<evidence type="ECO:0000256" key="4">
    <source>
        <dbReference type="ARBA" id="ARBA00022618"/>
    </source>
</evidence>
<evidence type="ECO:0000256" key="5">
    <source>
        <dbReference type="ARBA" id="ARBA00022829"/>
    </source>
</evidence>
<feature type="compositionally biased region" description="Basic and acidic residues" evidence="10">
    <location>
        <begin position="408"/>
        <end position="433"/>
    </location>
</feature>
<proteinExistence type="inferred from homology"/>
<keyword evidence="8" id="KW-0137">Centromere</keyword>
<dbReference type="Pfam" id="PF07558">
    <property type="entry name" value="Shugoshin_N"/>
    <property type="match status" value="1"/>
</dbReference>
<protein>
    <submittedName>
        <fullName evidence="13">Sgo1p</fullName>
    </submittedName>
</protein>
<feature type="region of interest" description="Disordered" evidence="10">
    <location>
        <begin position="408"/>
        <end position="506"/>
    </location>
</feature>
<reference evidence="13" key="2">
    <citation type="submission" date="2020-01" db="EMBL/GenBank/DDBJ databases">
        <title>Population-level Yeast Reference Genomes.</title>
        <authorList>
            <person name="Yue J.-X."/>
        </authorList>
    </citation>
    <scope>NUCLEOTIDE SEQUENCE</scope>
    <source>
        <strain evidence="13">CBS432</strain>
    </source>
</reference>
<evidence type="ECO:0000256" key="10">
    <source>
        <dbReference type="SAM" id="MobiDB-lite"/>
    </source>
</evidence>
<keyword evidence="3" id="KW-0158">Chromosome</keyword>
<feature type="compositionally biased region" description="Basic and acidic residues" evidence="10">
    <location>
        <begin position="448"/>
        <end position="459"/>
    </location>
</feature>
<dbReference type="GeneID" id="54633639"/>
<feature type="domain" description="Shugoshin C-terminal" evidence="11">
    <location>
        <begin position="367"/>
        <end position="389"/>
    </location>
</feature>
<feature type="compositionally biased region" description="Basic and acidic residues" evidence="10">
    <location>
        <begin position="173"/>
        <end position="185"/>
    </location>
</feature>
<dbReference type="VEuPathDB" id="FungiDB:SPAR_O02100"/>
<dbReference type="AlphaFoldDB" id="A0A8B8UZL6"/>
<gene>
    <name evidence="13" type="primary">SGO1</name>
    <name evidence="13" type="ORF">SPAR_O02100</name>
</gene>
<feature type="region of interest" description="Disordered" evidence="10">
    <location>
        <begin position="317"/>
        <end position="336"/>
    </location>
</feature>
<evidence type="ECO:0000256" key="3">
    <source>
        <dbReference type="ARBA" id="ARBA00022454"/>
    </source>
</evidence>
<comment type="subcellular location">
    <subcellularLocation>
        <location evidence="1">Chromosome</location>
        <location evidence="1">Centromere</location>
    </subcellularLocation>
</comment>
<evidence type="ECO:0000256" key="2">
    <source>
        <dbReference type="ARBA" id="ARBA00010845"/>
    </source>
</evidence>
<evidence type="ECO:0000256" key="9">
    <source>
        <dbReference type="SAM" id="Coils"/>
    </source>
</evidence>
<keyword evidence="5" id="KW-0159">Chromosome partition</keyword>
<feature type="region of interest" description="Disordered" evidence="10">
    <location>
        <begin position="136"/>
        <end position="216"/>
    </location>
</feature>
<feature type="compositionally biased region" description="Low complexity" evidence="10">
    <location>
        <begin position="538"/>
        <end position="548"/>
    </location>
</feature>
<accession>A0A8B8UZL6</accession>
<reference evidence="13" key="4">
    <citation type="submission" date="2025-08" db="UniProtKB">
        <authorList>
            <consortium name="RefSeq"/>
        </authorList>
    </citation>
    <scope>IDENTIFICATION</scope>
    <source>
        <strain evidence="13">CBS432</strain>
    </source>
</reference>
<feature type="region of interest" description="Disordered" evidence="10">
    <location>
        <begin position="522"/>
        <end position="559"/>
    </location>
</feature>
<feature type="domain" description="Shugoshin N-terminal coiled-coil" evidence="12">
    <location>
        <begin position="43"/>
        <end position="86"/>
    </location>
</feature>
<dbReference type="OrthoDB" id="5394106at2759"/>
<dbReference type="GO" id="GO:0045132">
    <property type="term" value="P:meiotic chromosome segregation"/>
    <property type="evidence" value="ECO:0007669"/>
    <property type="project" value="InterPro"/>
</dbReference>
<dbReference type="InterPro" id="IPR011515">
    <property type="entry name" value="Shugoshin_C"/>
</dbReference>
<dbReference type="GO" id="GO:0005634">
    <property type="term" value="C:nucleus"/>
    <property type="evidence" value="ECO:0007669"/>
    <property type="project" value="InterPro"/>
</dbReference>
<name>A0A8B8UZL6_SACPA</name>
<dbReference type="InterPro" id="IPR011516">
    <property type="entry name" value="Shugoshin_N"/>
</dbReference>
<keyword evidence="7" id="KW-0131">Cell cycle</keyword>
<sequence length="598" mass="67404">MPKRKIAPNKESSRRTVSHDDLTPQIQEFQNLMDLESQKVENIRQSYSRQNSLLAKDNSILKIKVNSLEKKISQLVQENVTLRSKTSISEAIYRERLNNQLQIIENGIIQRFDEIFYMFENVRKNENLPSSNLKSLLKRTSSRSRSCSLSSPTYSKSYTGQSNYQNNPSHESSLNKDDGPDLEPKAKKRKSSRRQSMFISTSLEPENETVEKEPITTDASVEVSAGLHEPTQVEETIDALNVEEENNDSVSNFTNSIIEYSIPEENPTEPDHSSSKLEIFNDSTNMLNIASSDPLPLPLPAPSATLPATIGDTAAVYSSSSSSTNSHPKTKIKHSMKPPRIELKKKVIDEVMPVSNMSSNSEISFTRTRRTRGKAVDYTLPSLRAKMRRPSEKLVDATTVIDIHDLQVSKRNRETSPKRKSLPHDSIPDEPQLREVVVSKDYGTPKETGTKDEVHDETSHLMTTANNNSSNSNQKNEKKLISNNNPPKSSPLLDITNKSENKKKSIRTKKLFKNAIVNNLSDENSTARRSKSSKGIIDNNTSNNNNYNKNRDSNDSNFSSVNNKSVSFRLNEDDLAIFDLFGNGKTVKHQPKTYRTKK</sequence>
<evidence type="ECO:0000259" key="11">
    <source>
        <dbReference type="Pfam" id="PF07557"/>
    </source>
</evidence>
<dbReference type="Pfam" id="PF07557">
    <property type="entry name" value="Shugoshin_C"/>
    <property type="match status" value="1"/>
</dbReference>
<feature type="compositionally biased region" description="Polar residues" evidence="10">
    <location>
        <begin position="152"/>
        <end position="172"/>
    </location>
</feature>
<feature type="coiled-coil region" evidence="9">
    <location>
        <begin position="26"/>
        <end position="85"/>
    </location>
</feature>
<dbReference type="RefSeq" id="XP_033769214.1">
    <property type="nucleotide sequence ID" value="XM_033913323.1"/>
</dbReference>
<comment type="similarity">
    <text evidence="2">Belongs to the shugoshin family.</text>
</comment>
<keyword evidence="6 9" id="KW-0175">Coiled coil</keyword>